<dbReference type="Proteomes" id="UP000245626">
    <property type="component" value="Unassembled WGS sequence"/>
</dbReference>
<sequence>MTIMRLSNFSISQSKGSVVTLLTLTVLVLSSLTEMGSVRAVPVPDDNQTPPVPARMDNLLHVQVNKLKSASGELVDNIKNLERNNFETLTIAQRMAEGMQSIDVYLREYTLSDPQYDFVGNSLQAVSDNLENLSKVLLDQGIKKKLLDSKQDPTIFVNHVSFRLQRLIDFGNNIGNDNGKADDKEKDQGKLIIQAATSAKEAMDKVKKAYQVQGNSEEN</sequence>
<gene>
    <name evidence="1" type="ORF">IE53DRAFT_410757</name>
</gene>
<accession>A0ACD0NXT8</accession>
<name>A0ACD0NXT8_9BASI</name>
<protein>
    <submittedName>
        <fullName evidence="1">Uncharacterized protein</fullName>
    </submittedName>
</protein>
<keyword evidence="2" id="KW-1185">Reference proteome</keyword>
<reference evidence="1 2" key="1">
    <citation type="journal article" date="2018" name="Mol. Biol. Evol.">
        <title>Broad Genomic Sampling Reveals a Smut Pathogenic Ancestry of the Fungal Clade Ustilaginomycotina.</title>
        <authorList>
            <person name="Kijpornyongpan T."/>
            <person name="Mondo S.J."/>
            <person name="Barry K."/>
            <person name="Sandor L."/>
            <person name="Lee J."/>
            <person name="Lipzen A."/>
            <person name="Pangilinan J."/>
            <person name="LaButti K."/>
            <person name="Hainaut M."/>
            <person name="Henrissat B."/>
            <person name="Grigoriev I.V."/>
            <person name="Spatafora J.W."/>
            <person name="Aime M.C."/>
        </authorList>
    </citation>
    <scope>NUCLEOTIDE SEQUENCE [LARGE SCALE GENOMIC DNA]</scope>
    <source>
        <strain evidence="1 2">SA 807</strain>
    </source>
</reference>
<dbReference type="EMBL" id="KZ819912">
    <property type="protein sequence ID" value="PWN50638.1"/>
    <property type="molecule type" value="Genomic_DNA"/>
</dbReference>
<organism evidence="1 2">
    <name type="scientific">Violaceomyces palustris</name>
    <dbReference type="NCBI Taxonomy" id="1673888"/>
    <lineage>
        <taxon>Eukaryota</taxon>
        <taxon>Fungi</taxon>
        <taxon>Dikarya</taxon>
        <taxon>Basidiomycota</taxon>
        <taxon>Ustilaginomycotina</taxon>
        <taxon>Ustilaginomycetes</taxon>
        <taxon>Violaceomycetales</taxon>
        <taxon>Violaceomycetaceae</taxon>
        <taxon>Violaceomyces</taxon>
    </lineage>
</organism>
<evidence type="ECO:0000313" key="1">
    <source>
        <dbReference type="EMBL" id="PWN50638.1"/>
    </source>
</evidence>
<evidence type="ECO:0000313" key="2">
    <source>
        <dbReference type="Proteomes" id="UP000245626"/>
    </source>
</evidence>
<proteinExistence type="predicted"/>